<dbReference type="PANTHER" id="PTHR24304">
    <property type="entry name" value="CYTOCHROME P450 FAMILY 7"/>
    <property type="match status" value="1"/>
</dbReference>
<dbReference type="Gene3D" id="1.10.630.10">
    <property type="entry name" value="Cytochrome P450"/>
    <property type="match status" value="1"/>
</dbReference>
<dbReference type="Proteomes" id="UP000250043">
    <property type="component" value="Unassembled WGS sequence"/>
</dbReference>
<gene>
    <name evidence="7" type="ORF">OBBRIDRAFT_796439</name>
</gene>
<dbReference type="InterPro" id="IPR002403">
    <property type="entry name" value="Cyt_P450_E_grp-IV"/>
</dbReference>
<proteinExistence type="inferred from homology"/>
<keyword evidence="8" id="KW-1185">Reference proteome</keyword>
<dbReference type="PANTHER" id="PTHR24304:SF2">
    <property type="entry name" value="24-HYDROXYCHOLESTEROL 7-ALPHA-HYDROXYLASE"/>
    <property type="match status" value="1"/>
</dbReference>
<evidence type="ECO:0000256" key="2">
    <source>
        <dbReference type="ARBA" id="ARBA00010617"/>
    </source>
</evidence>
<dbReference type="SUPFAM" id="SSF48264">
    <property type="entry name" value="Cytochrome P450"/>
    <property type="match status" value="1"/>
</dbReference>
<dbReference type="InterPro" id="IPR036396">
    <property type="entry name" value="Cyt_P450_sf"/>
</dbReference>
<dbReference type="OrthoDB" id="2797248at2759"/>
<evidence type="ECO:0000313" key="7">
    <source>
        <dbReference type="EMBL" id="OCH87214.1"/>
    </source>
</evidence>
<protein>
    <submittedName>
        <fullName evidence="7">Cytochrome P450</fullName>
    </submittedName>
</protein>
<accession>A0A8E2APW8</accession>
<dbReference type="InterPro" id="IPR050529">
    <property type="entry name" value="CYP450_sterol_14alpha_dmase"/>
</dbReference>
<keyword evidence="4 6" id="KW-0479">Metal-binding</keyword>
<dbReference type="GO" id="GO:0016705">
    <property type="term" value="F:oxidoreductase activity, acting on paired donors, with incorporation or reduction of molecular oxygen"/>
    <property type="evidence" value="ECO:0007669"/>
    <property type="project" value="InterPro"/>
</dbReference>
<reference evidence="7 8" key="1">
    <citation type="submission" date="2016-07" db="EMBL/GenBank/DDBJ databases">
        <title>Draft genome of the white-rot fungus Obba rivulosa 3A-2.</title>
        <authorList>
            <consortium name="DOE Joint Genome Institute"/>
            <person name="Miettinen O."/>
            <person name="Riley R."/>
            <person name="Acob R."/>
            <person name="Barry K."/>
            <person name="Cullen D."/>
            <person name="De Vries R."/>
            <person name="Hainaut M."/>
            <person name="Hatakka A."/>
            <person name="Henrissat B."/>
            <person name="Hilden K."/>
            <person name="Kuo R."/>
            <person name="Labutti K."/>
            <person name="Lipzen A."/>
            <person name="Makela M.R."/>
            <person name="Sandor L."/>
            <person name="Spatafora J.W."/>
            <person name="Grigoriev I.V."/>
            <person name="Hibbett D.S."/>
        </authorList>
    </citation>
    <scope>NUCLEOTIDE SEQUENCE [LARGE SCALE GENOMIC DNA]</scope>
    <source>
        <strain evidence="7 8">3A-2</strain>
    </source>
</reference>
<comment type="similarity">
    <text evidence="2">Belongs to the cytochrome P450 family.</text>
</comment>
<dbReference type="GO" id="GO:0008395">
    <property type="term" value="F:steroid hydroxylase activity"/>
    <property type="evidence" value="ECO:0007669"/>
    <property type="project" value="TreeGrafter"/>
</dbReference>
<keyword evidence="3 6" id="KW-0349">Heme</keyword>
<sequence length="502" mass="56513">MLLQMAQVALIPILALFVFVLVARRVLLQTRTSVVATVQLPPLVQSRLWWIGSTLRFIYDPSAFFQHNSEIYGSIYRFCLGGRYMTVVSDPAAIVKIHSLPPAVLIPFEYQQIHRICGLAERVRFISDVFHNRIIPISASLLAKHRMSPISTAFSTHLLACFDSLRVPQHATVQYQLPDLMGECMYRASTLAFFGPSFPADTWADFAALDEDMSFLLRGIPLLDIRAKRARERICRAMQAYIRDTWQEDGDGYLAGTSEAMSAMLLEALGSGMTEAESARLMVSVLWGMNGSMIQVTQWCLAYIVADKALLEHVSDTVRLAVERHFADISCLPAADPRYLDQPDFAILQSIVDEVLRLSTLTTAFREVVESFEITGYDGRPYIVPKGDLVALDVRSIHINPVFFTEPHVFKADRFLSTEGQERSYGRRKLIPWGGGKHMCKGRHFAEWAVKTFLIMFLCSFDVETSSHPTSPASLSRTGTSILRLDCSCPMNLRRRVSCTQH</sequence>
<evidence type="ECO:0000256" key="3">
    <source>
        <dbReference type="ARBA" id="ARBA00022617"/>
    </source>
</evidence>
<evidence type="ECO:0000313" key="8">
    <source>
        <dbReference type="Proteomes" id="UP000250043"/>
    </source>
</evidence>
<comment type="cofactor">
    <cofactor evidence="1 6">
        <name>heme</name>
        <dbReference type="ChEBI" id="CHEBI:30413"/>
    </cofactor>
</comment>
<keyword evidence="5 6" id="KW-0408">Iron</keyword>
<feature type="binding site" description="axial binding residue" evidence="6">
    <location>
        <position position="440"/>
    </location>
    <ligand>
        <name>heme</name>
        <dbReference type="ChEBI" id="CHEBI:30413"/>
    </ligand>
    <ligandPart>
        <name>Fe</name>
        <dbReference type="ChEBI" id="CHEBI:18248"/>
    </ligandPart>
</feature>
<dbReference type="GO" id="GO:0020037">
    <property type="term" value="F:heme binding"/>
    <property type="evidence" value="ECO:0007669"/>
    <property type="project" value="InterPro"/>
</dbReference>
<organism evidence="7 8">
    <name type="scientific">Obba rivulosa</name>
    <dbReference type="NCBI Taxonomy" id="1052685"/>
    <lineage>
        <taxon>Eukaryota</taxon>
        <taxon>Fungi</taxon>
        <taxon>Dikarya</taxon>
        <taxon>Basidiomycota</taxon>
        <taxon>Agaricomycotina</taxon>
        <taxon>Agaricomycetes</taxon>
        <taxon>Polyporales</taxon>
        <taxon>Gelatoporiaceae</taxon>
        <taxon>Obba</taxon>
    </lineage>
</organism>
<evidence type="ECO:0000256" key="6">
    <source>
        <dbReference type="PIRSR" id="PIRSR602403-1"/>
    </source>
</evidence>
<evidence type="ECO:0000256" key="1">
    <source>
        <dbReference type="ARBA" id="ARBA00001971"/>
    </source>
</evidence>
<name>A0A8E2APW8_9APHY</name>
<dbReference type="InterPro" id="IPR001128">
    <property type="entry name" value="Cyt_P450"/>
</dbReference>
<dbReference type="GO" id="GO:0005506">
    <property type="term" value="F:iron ion binding"/>
    <property type="evidence" value="ECO:0007669"/>
    <property type="project" value="InterPro"/>
</dbReference>
<dbReference type="EMBL" id="KV722494">
    <property type="protein sequence ID" value="OCH87214.1"/>
    <property type="molecule type" value="Genomic_DNA"/>
</dbReference>
<dbReference type="AlphaFoldDB" id="A0A8E2APW8"/>
<evidence type="ECO:0000256" key="5">
    <source>
        <dbReference type="ARBA" id="ARBA00023004"/>
    </source>
</evidence>
<evidence type="ECO:0000256" key="4">
    <source>
        <dbReference type="ARBA" id="ARBA00022723"/>
    </source>
</evidence>
<dbReference type="PRINTS" id="PR00465">
    <property type="entry name" value="EP450IV"/>
</dbReference>
<dbReference type="Pfam" id="PF00067">
    <property type="entry name" value="p450"/>
    <property type="match status" value="1"/>
</dbReference>